<evidence type="ECO:0000256" key="1">
    <source>
        <dbReference type="SAM" id="MobiDB-lite"/>
    </source>
</evidence>
<accession>A0A1H5GJY7</accession>
<organism evidence="2 3">
    <name type="scientific">Pseudomonas costantinii</name>
    <dbReference type="NCBI Taxonomy" id="168469"/>
    <lineage>
        <taxon>Bacteria</taxon>
        <taxon>Pseudomonadati</taxon>
        <taxon>Pseudomonadota</taxon>
        <taxon>Gammaproteobacteria</taxon>
        <taxon>Pseudomonadales</taxon>
        <taxon>Pseudomonadaceae</taxon>
        <taxon>Pseudomonas</taxon>
    </lineage>
</organism>
<proteinExistence type="predicted"/>
<gene>
    <name evidence="2" type="ORF">SAMN04515675_4212</name>
</gene>
<feature type="compositionally biased region" description="Polar residues" evidence="1">
    <location>
        <begin position="8"/>
        <end position="19"/>
    </location>
</feature>
<comment type="caution">
    <text evidence="2">The sequence shown here is derived from an EMBL/GenBank/DDBJ whole genome shotgun (WGS) entry which is preliminary data.</text>
</comment>
<dbReference type="Proteomes" id="UP000182179">
    <property type="component" value="Unassembled WGS sequence"/>
</dbReference>
<sequence>MALGGVGSSPQEMAVQQTNEGKKWDGVENAWKDREVTKFNAEAQLAKKISY</sequence>
<evidence type="ECO:0000313" key="2">
    <source>
        <dbReference type="EMBL" id="SEE15865.1"/>
    </source>
</evidence>
<feature type="region of interest" description="Disordered" evidence="1">
    <location>
        <begin position="1"/>
        <end position="28"/>
    </location>
</feature>
<reference evidence="2 3" key="1">
    <citation type="submission" date="2016-10" db="EMBL/GenBank/DDBJ databases">
        <authorList>
            <person name="Varghese N."/>
            <person name="Submissions S."/>
        </authorList>
    </citation>
    <scope>NUCLEOTIDE SEQUENCE [LARGE SCALE GENOMIC DNA]</scope>
    <source>
        <strain evidence="2 3">BS2773</strain>
    </source>
</reference>
<evidence type="ECO:0000313" key="3">
    <source>
        <dbReference type="Proteomes" id="UP000182179"/>
    </source>
</evidence>
<keyword evidence="3" id="KW-1185">Reference proteome</keyword>
<name>A0A1H5GJY7_9PSED</name>
<protein>
    <submittedName>
        <fullName evidence="2">Uncharacterized protein</fullName>
    </submittedName>
</protein>
<dbReference type="EMBL" id="FNTS01000002">
    <property type="protein sequence ID" value="SEE15865.1"/>
    <property type="molecule type" value="Genomic_DNA"/>
</dbReference>